<reference evidence="3" key="1">
    <citation type="journal article" date="2022" name="J Environ Chem Eng">
        <title>Biodegradation of petroleum oil using a constructed nonpathogenic and heavy metal-tolerant bacterial consortium isolated from marine sponges.</title>
        <authorList>
            <person name="Dechsakulwatana C."/>
            <person name="Rungsihiranrut A."/>
            <person name="Muangchinda C."/>
            <person name="Ningthoujam R."/>
            <person name="Klankeo P."/>
            <person name="Pinyakong O."/>
        </authorList>
    </citation>
    <scope>NUCLEOTIDE SEQUENCE [LARGE SCALE GENOMIC DNA]</scope>
    <source>
        <strain evidence="3">MO2-4</strain>
    </source>
</reference>
<accession>A0ABU3ZZQ5</accession>
<dbReference type="EMBL" id="JAPTHD010000007">
    <property type="protein sequence ID" value="MDV5825016.1"/>
    <property type="molecule type" value="Genomic_DNA"/>
</dbReference>
<dbReference type="InterPro" id="IPR054189">
    <property type="entry name" value="DUF6894"/>
</dbReference>
<keyword evidence="3" id="KW-1185">Reference proteome</keyword>
<comment type="caution">
    <text evidence="2">The sequence shown here is derived from an EMBL/GenBank/DDBJ whole genome shotgun (WGS) entry which is preliminary data.</text>
</comment>
<evidence type="ECO:0000313" key="3">
    <source>
        <dbReference type="Proteomes" id="UP001185984"/>
    </source>
</evidence>
<proteinExistence type="predicted"/>
<evidence type="ECO:0000313" key="2">
    <source>
        <dbReference type="EMBL" id="MDV5825016.1"/>
    </source>
</evidence>
<dbReference type="Proteomes" id="UP001185984">
    <property type="component" value="Unassembled WGS sequence"/>
</dbReference>
<protein>
    <recommendedName>
        <fullName evidence="1">DUF6894 domain-containing protein</fullName>
    </recommendedName>
</protein>
<name>A0ABU3ZZQ5_9SPHN</name>
<dbReference type="RefSeq" id="WP_228165136.1">
    <property type="nucleotide sequence ID" value="NZ_JAPTHD010000007.1"/>
</dbReference>
<organism evidence="2 3">
    <name type="scientific">Sphingobium naphthae</name>
    <dbReference type="NCBI Taxonomy" id="1886786"/>
    <lineage>
        <taxon>Bacteria</taxon>
        <taxon>Pseudomonadati</taxon>
        <taxon>Pseudomonadota</taxon>
        <taxon>Alphaproteobacteria</taxon>
        <taxon>Sphingomonadales</taxon>
        <taxon>Sphingomonadaceae</taxon>
        <taxon>Sphingobium</taxon>
    </lineage>
</organism>
<dbReference type="Pfam" id="PF21834">
    <property type="entry name" value="DUF6894"/>
    <property type="match status" value="1"/>
</dbReference>
<feature type="domain" description="DUF6894" evidence="1">
    <location>
        <begin position="4"/>
        <end position="71"/>
    </location>
</feature>
<gene>
    <name evidence="2" type="ORF">O0R41_15525</name>
</gene>
<evidence type="ECO:0000259" key="1">
    <source>
        <dbReference type="Pfam" id="PF21834"/>
    </source>
</evidence>
<sequence>MTVYHLNLFNDDDVWDEEGQDFADLDAAEREAVRNARDVIAEHVRHGMPIDLNHRLEIVDGDGTILKVVRFGDCVYFKH</sequence>